<dbReference type="RefSeq" id="WP_118231271.1">
    <property type="nucleotide sequence ID" value="NZ_QRHR01000002.1"/>
</dbReference>
<feature type="transmembrane region" description="Helical" evidence="1">
    <location>
        <begin position="115"/>
        <end position="136"/>
    </location>
</feature>
<name>A0A414RAR3_9FIRM</name>
<feature type="transmembrane region" description="Helical" evidence="1">
    <location>
        <begin position="211"/>
        <end position="238"/>
    </location>
</feature>
<feature type="transmembrane region" description="Helical" evidence="1">
    <location>
        <begin position="550"/>
        <end position="574"/>
    </location>
</feature>
<evidence type="ECO:0000313" key="2">
    <source>
        <dbReference type="EMBL" id="RHF90133.1"/>
    </source>
</evidence>
<protein>
    <submittedName>
        <fullName evidence="2">Uncharacterized protein</fullName>
    </submittedName>
</protein>
<organism evidence="2 3">
    <name type="scientific">Eubacterium ventriosum</name>
    <dbReference type="NCBI Taxonomy" id="39496"/>
    <lineage>
        <taxon>Bacteria</taxon>
        <taxon>Bacillati</taxon>
        <taxon>Bacillota</taxon>
        <taxon>Clostridia</taxon>
        <taxon>Eubacteriales</taxon>
        <taxon>Eubacteriaceae</taxon>
        <taxon>Eubacterium</taxon>
    </lineage>
</organism>
<feature type="transmembrane region" description="Helical" evidence="1">
    <location>
        <begin position="157"/>
        <end position="178"/>
    </location>
</feature>
<reference evidence="2 3" key="1">
    <citation type="submission" date="2018-08" db="EMBL/GenBank/DDBJ databases">
        <title>A genome reference for cultivated species of the human gut microbiota.</title>
        <authorList>
            <person name="Zou Y."/>
            <person name="Xue W."/>
            <person name="Luo G."/>
        </authorList>
    </citation>
    <scope>NUCLEOTIDE SEQUENCE [LARGE SCALE GENOMIC DNA]</scope>
    <source>
        <strain evidence="2 3">AM23-22</strain>
    </source>
</reference>
<feature type="transmembrane region" description="Helical" evidence="1">
    <location>
        <begin position="635"/>
        <end position="651"/>
    </location>
</feature>
<dbReference type="EMBL" id="QRHR01000002">
    <property type="protein sequence ID" value="RHF90133.1"/>
    <property type="molecule type" value="Genomic_DNA"/>
</dbReference>
<gene>
    <name evidence="2" type="ORF">DW652_02220</name>
</gene>
<feature type="transmembrane region" description="Helical" evidence="1">
    <location>
        <begin position="506"/>
        <end position="525"/>
    </location>
</feature>
<feature type="transmembrane region" description="Helical" evidence="1">
    <location>
        <begin position="594"/>
        <end position="623"/>
    </location>
</feature>
<evidence type="ECO:0000313" key="3">
    <source>
        <dbReference type="Proteomes" id="UP000286186"/>
    </source>
</evidence>
<evidence type="ECO:0000256" key="1">
    <source>
        <dbReference type="SAM" id="Phobius"/>
    </source>
</evidence>
<feature type="transmembrane region" description="Helical" evidence="1">
    <location>
        <begin position="303"/>
        <end position="326"/>
    </location>
</feature>
<dbReference type="AlphaFoldDB" id="A0A414RAR3"/>
<keyword evidence="1" id="KW-0812">Transmembrane</keyword>
<proteinExistence type="predicted"/>
<comment type="caution">
    <text evidence="2">The sequence shown here is derived from an EMBL/GenBank/DDBJ whole genome shotgun (WGS) entry which is preliminary data.</text>
</comment>
<feature type="transmembrane region" description="Helical" evidence="1">
    <location>
        <begin position="245"/>
        <end position="266"/>
    </location>
</feature>
<sequence length="652" mass="73923">MAIKEFRKILSQKWIIYILLLLCFVNVFLDTRNIDSEIKKADKKQEQQIEKIQGYNKYIENISSNANVISGFSLFADNNNYQVKSSKKIVNAYEHVKNVKPKSGNYAAIEKATKIGFSDIIVLIAMMQCVIIIMNIDRKHGMLILLKSCRQGRTGLALGKIGGLLMASVCVEIFTFIVHLLTLTATFGCGDLTEPVQSIPDFYESALPINILTYLIIFVLLKIAVVFSYTLFIFLIAVLCDNSGIIYAITGAVIGVSAVASLNIMWDYRIAFIKILSPVTLINIKSITEKYYNLNLAGNPFNVMSVGILIIIGYIALFTTLSTMFFKRKNVLHIEIKKAKGKQKNRQKKPIGMLAMEYKKLLITNKGILMLLVLCIIQGAILSNVNTTIDGDQKYYSNYMDDIEGPVSESKEEYIQKEKDYFKDVTKKYKRKQTQYLQGKITGSELSIAENQYITKMMPNVAFKKVLKRQKYLKKLNRDRGIQGWYVNDIGINYLIHPNRIYNEKIAWIFMMLIMSVMVVICMAYEEQTGMDRLSDTTMFGGRKLLNKKIIASVTVSLVIFAISNLPFLILVIRSYHFSGVMAPINSLMGYENWIQIPILIVLMGVYIVKLLIMFIATMVVILISCKMTGMVKKMAVSITILVVPLIIMTII</sequence>
<feature type="transmembrane region" description="Helical" evidence="1">
    <location>
        <begin position="368"/>
        <end position="389"/>
    </location>
</feature>
<keyword evidence="1" id="KW-0472">Membrane</keyword>
<dbReference type="Proteomes" id="UP000286186">
    <property type="component" value="Unassembled WGS sequence"/>
</dbReference>
<feature type="transmembrane region" description="Helical" evidence="1">
    <location>
        <begin position="12"/>
        <end position="29"/>
    </location>
</feature>
<accession>A0A414RAR3</accession>
<keyword evidence="1" id="KW-1133">Transmembrane helix</keyword>